<dbReference type="Pfam" id="PF13637">
    <property type="entry name" value="Ank_4"/>
    <property type="match status" value="1"/>
</dbReference>
<evidence type="ECO:0000256" key="2">
    <source>
        <dbReference type="ARBA" id="ARBA00023043"/>
    </source>
</evidence>
<dbReference type="OrthoDB" id="5402602at2759"/>
<keyword evidence="4" id="KW-1185">Reference proteome</keyword>
<organism evidence="3 4">
    <name type="scientific">Paramuricea clavata</name>
    <name type="common">Red gorgonian</name>
    <name type="synonym">Violescent sea-whip</name>
    <dbReference type="NCBI Taxonomy" id="317549"/>
    <lineage>
        <taxon>Eukaryota</taxon>
        <taxon>Metazoa</taxon>
        <taxon>Cnidaria</taxon>
        <taxon>Anthozoa</taxon>
        <taxon>Octocorallia</taxon>
        <taxon>Malacalcyonacea</taxon>
        <taxon>Plexauridae</taxon>
        <taxon>Paramuricea</taxon>
    </lineage>
</organism>
<dbReference type="PROSITE" id="PS50088">
    <property type="entry name" value="ANK_REPEAT"/>
    <property type="match status" value="2"/>
</dbReference>
<dbReference type="Gene3D" id="1.25.40.20">
    <property type="entry name" value="Ankyrin repeat-containing domain"/>
    <property type="match status" value="1"/>
</dbReference>
<gene>
    <name evidence="3" type="ORF">PACLA_8A025521</name>
</gene>
<comment type="caution">
    <text evidence="3">The sequence shown here is derived from an EMBL/GenBank/DDBJ whole genome shotgun (WGS) entry which is preliminary data.</text>
</comment>
<reference evidence="3" key="1">
    <citation type="submission" date="2020-04" db="EMBL/GenBank/DDBJ databases">
        <authorList>
            <person name="Alioto T."/>
            <person name="Alioto T."/>
            <person name="Gomez Garrido J."/>
        </authorList>
    </citation>
    <scope>NUCLEOTIDE SEQUENCE</scope>
    <source>
        <strain evidence="3">A484AB</strain>
    </source>
</reference>
<dbReference type="PANTHER" id="PTHR24201:SF17">
    <property type="entry name" value="ANKYRIN REPEAT DOMAIN-CONTAINING PROTEIN 10-LIKE ISOFORM X1"/>
    <property type="match status" value="1"/>
</dbReference>
<dbReference type="SUPFAM" id="SSF48403">
    <property type="entry name" value="Ankyrin repeat"/>
    <property type="match status" value="1"/>
</dbReference>
<evidence type="ECO:0000313" key="4">
    <source>
        <dbReference type="Proteomes" id="UP001152795"/>
    </source>
</evidence>
<dbReference type="Pfam" id="PF12796">
    <property type="entry name" value="Ank_2"/>
    <property type="match status" value="1"/>
</dbReference>
<dbReference type="EMBL" id="CACRXK020000254">
    <property type="protein sequence ID" value="CAB3980067.1"/>
    <property type="molecule type" value="Genomic_DNA"/>
</dbReference>
<name>A0A6S7FQX6_PARCT</name>
<evidence type="ECO:0000256" key="1">
    <source>
        <dbReference type="ARBA" id="ARBA00022737"/>
    </source>
</evidence>
<dbReference type="PROSITE" id="PS50297">
    <property type="entry name" value="ANK_REP_REGION"/>
    <property type="match status" value="2"/>
</dbReference>
<dbReference type="PANTHER" id="PTHR24201">
    <property type="entry name" value="ANK_REP_REGION DOMAIN-CONTAINING PROTEIN"/>
    <property type="match status" value="1"/>
</dbReference>
<dbReference type="Proteomes" id="UP001152795">
    <property type="component" value="Unassembled WGS sequence"/>
</dbReference>
<dbReference type="SMART" id="SM00248">
    <property type="entry name" value="ANK"/>
    <property type="match status" value="5"/>
</dbReference>
<dbReference type="InterPro" id="IPR050776">
    <property type="entry name" value="Ank_Repeat/CDKN_Inhibitor"/>
</dbReference>
<keyword evidence="1" id="KW-0677">Repeat</keyword>
<keyword evidence="2" id="KW-0040">ANK repeat</keyword>
<dbReference type="InterPro" id="IPR002110">
    <property type="entry name" value="Ankyrin_rpt"/>
</dbReference>
<evidence type="ECO:0000313" key="3">
    <source>
        <dbReference type="EMBL" id="CAB3980067.1"/>
    </source>
</evidence>
<proteinExistence type="predicted"/>
<dbReference type="InterPro" id="IPR036770">
    <property type="entry name" value="Ankyrin_rpt-contain_sf"/>
</dbReference>
<protein>
    <submittedName>
        <fullName evidence="3">Ankyrin repeat domain-containing 10 isoform X1</fullName>
    </submittedName>
</protein>
<dbReference type="AlphaFoldDB" id="A0A6S7FQX6"/>
<sequence>MASSDVVSLPALHKACRDGDSTTLGVLINSNIADRLELFHRICECDSYLGWTPAHWAAYHGKVECLRQLLNCGLNVDVGECRYRRTPAHVAAFAGHPHMLLWLLQAGADTSKQDDNGDTVVHHAARSGSNDCLEILHSNNAYMCLMNKEGQSPLNVASMCGFEHSVHYLAQFQCQHFYSAGGQKLKRSLDEDEINREVKRICNGSSRKIQPNGIDYHHTNGLLNGYPLKDDKPAMQMESQMNGNMDHDMEVLCEDAKPMSAVQFEKLPTKLSVPQRCMGSHFM</sequence>
<accession>A0A6S7FQX6</accession>